<reference evidence="2 3" key="1">
    <citation type="submission" date="2016-03" db="EMBL/GenBank/DDBJ databases">
        <title>Niastella vici sp. nov., isolated from farmland soil.</title>
        <authorList>
            <person name="Chen L."/>
            <person name="Wang D."/>
            <person name="Yang S."/>
            <person name="Wang G."/>
        </authorList>
    </citation>
    <scope>NUCLEOTIDE SEQUENCE [LARGE SCALE GENOMIC DNA]</scope>
    <source>
        <strain evidence="2 3">DJ57</strain>
    </source>
</reference>
<feature type="domain" description="DUF4397" evidence="1">
    <location>
        <begin position="41"/>
        <end position="158"/>
    </location>
</feature>
<dbReference type="STRING" id="1703345.A3860_25750"/>
<name>A0A1V9FYI6_9BACT</name>
<evidence type="ECO:0000259" key="1">
    <source>
        <dbReference type="Pfam" id="PF14344"/>
    </source>
</evidence>
<dbReference type="Proteomes" id="UP000192796">
    <property type="component" value="Unassembled WGS sequence"/>
</dbReference>
<evidence type="ECO:0000313" key="3">
    <source>
        <dbReference type="Proteomes" id="UP000192796"/>
    </source>
</evidence>
<sequence length="242" mass="26145">MKTVQVRKNAFLFLGALSFLTVLLSGCLKEAASSTSPVKTFVSLLHLAPKAPSVEVYFDNTKASSAITAGSVSPTYSALDPAIFAITFKKASSDSVVASLSTASYDSLKHYTLVLYNPDSMHVSALRMVDDFSPLVDVSKTHYRFFHLAPEIGPVDVYLNTTKIESSREYADIASTTYYNQFFQVSPNTYDITVKKAGTDSVIAQTYSVTMGGGYAYTLYLKGLTGKTGTTALGVDYLMASD</sequence>
<evidence type="ECO:0000313" key="2">
    <source>
        <dbReference type="EMBL" id="OQP63296.1"/>
    </source>
</evidence>
<dbReference type="Pfam" id="PF14344">
    <property type="entry name" value="DUF4397"/>
    <property type="match status" value="1"/>
</dbReference>
<protein>
    <recommendedName>
        <fullName evidence="1">DUF4397 domain-containing protein</fullName>
    </recommendedName>
</protein>
<organism evidence="2 3">
    <name type="scientific">Niastella vici</name>
    <dbReference type="NCBI Taxonomy" id="1703345"/>
    <lineage>
        <taxon>Bacteria</taxon>
        <taxon>Pseudomonadati</taxon>
        <taxon>Bacteroidota</taxon>
        <taxon>Chitinophagia</taxon>
        <taxon>Chitinophagales</taxon>
        <taxon>Chitinophagaceae</taxon>
        <taxon>Niastella</taxon>
    </lineage>
</organism>
<dbReference type="AlphaFoldDB" id="A0A1V9FYI6"/>
<dbReference type="InterPro" id="IPR025510">
    <property type="entry name" value="DUF4397"/>
</dbReference>
<comment type="caution">
    <text evidence="2">The sequence shown here is derived from an EMBL/GenBank/DDBJ whole genome shotgun (WGS) entry which is preliminary data.</text>
</comment>
<proteinExistence type="predicted"/>
<dbReference type="PROSITE" id="PS51257">
    <property type="entry name" value="PROKAR_LIPOPROTEIN"/>
    <property type="match status" value="1"/>
</dbReference>
<dbReference type="EMBL" id="LVYD01000046">
    <property type="protein sequence ID" value="OQP63296.1"/>
    <property type="molecule type" value="Genomic_DNA"/>
</dbReference>
<keyword evidence="3" id="KW-1185">Reference proteome</keyword>
<accession>A0A1V9FYI6</accession>
<gene>
    <name evidence="2" type="ORF">A3860_25750</name>
</gene>